<comment type="caution">
    <text evidence="7">The sequence shown here is derived from an EMBL/GenBank/DDBJ whole genome shotgun (WGS) entry which is preliminary data.</text>
</comment>
<dbReference type="EMBL" id="RBKT01000001">
    <property type="protein sequence ID" value="RKR88052.1"/>
    <property type="molecule type" value="Genomic_DNA"/>
</dbReference>
<comment type="subcellular location">
    <subcellularLocation>
        <location evidence="1">Membrane</location>
        <topology evidence="1">Multi-pass membrane protein</topology>
    </subcellularLocation>
</comment>
<dbReference type="Proteomes" id="UP000277671">
    <property type="component" value="Unassembled WGS sequence"/>
</dbReference>
<feature type="transmembrane region" description="Helical" evidence="5">
    <location>
        <begin position="29"/>
        <end position="47"/>
    </location>
</feature>
<evidence type="ECO:0000256" key="1">
    <source>
        <dbReference type="ARBA" id="ARBA00004141"/>
    </source>
</evidence>
<evidence type="ECO:0000313" key="7">
    <source>
        <dbReference type="EMBL" id="RKR88052.1"/>
    </source>
</evidence>
<reference evidence="7 8" key="1">
    <citation type="submission" date="2018-10" db="EMBL/GenBank/DDBJ databases">
        <title>Sequencing the genomes of 1000 actinobacteria strains.</title>
        <authorList>
            <person name="Klenk H.-P."/>
        </authorList>
    </citation>
    <scope>NUCLEOTIDE SEQUENCE [LARGE SCALE GENOMIC DNA]</scope>
    <source>
        <strain evidence="7 8">DSM 45175</strain>
    </source>
</reference>
<keyword evidence="4 5" id="KW-0472">Membrane</keyword>
<protein>
    <submittedName>
        <fullName evidence="7">O-antigen ligase</fullName>
    </submittedName>
</protein>
<dbReference type="GO" id="GO:0016020">
    <property type="term" value="C:membrane"/>
    <property type="evidence" value="ECO:0007669"/>
    <property type="project" value="UniProtKB-SubCell"/>
</dbReference>
<dbReference type="OrthoDB" id="5243524at2"/>
<sequence length="450" mass="48852">MPTYLSSRRSATVYDGVTPRVRHFPDATAALIASVLLSYLLPARLIFPPLTTLGRPGVIIGFFLIVWWALTRMHPTLVTRGQQPMRWALALYLATMGVSYIAGEARGMSVLEANSADRTILMALAGAGVLLAAADGVLTRERIDHVLRSLAWGSTVMALFALAQFILRVDFTTYLKLPPLLVFQKDLIGFDARGGGGLVRVAGTAGHYIEFSVLMVIGLVVAIHYARFSDNRRGRQIYGALAMIQAAVIPISLSRTGVLALAAAILLFILVWPLRTTFNVLVIGFFLAALIQVGKPGLLATLRALLFAGENDPSVQGRLEDYAFVAPYIKERLWFGRGVGTWLPELYQLLDNQWLVTLVSTGIVGVAGLALFFLIGIVVAGRVRRFASSERDRDLAAVLAVTIGVAAVSAFTFDALYFTTYFITVHLLLGLAGALWRLTRAERINSSGAS</sequence>
<keyword evidence="2 5" id="KW-0812">Transmembrane</keyword>
<dbReference type="InterPro" id="IPR051533">
    <property type="entry name" value="WaaL-like"/>
</dbReference>
<feature type="transmembrane region" description="Helical" evidence="5">
    <location>
        <begin position="395"/>
        <end position="413"/>
    </location>
</feature>
<feature type="transmembrane region" description="Helical" evidence="5">
    <location>
        <begin position="281"/>
        <end position="306"/>
    </location>
</feature>
<proteinExistence type="predicted"/>
<dbReference type="RefSeq" id="WP_147456963.1">
    <property type="nucleotide sequence ID" value="NZ_RBKT01000001.1"/>
</dbReference>
<feature type="transmembrane region" description="Helical" evidence="5">
    <location>
        <begin position="354"/>
        <end position="383"/>
    </location>
</feature>
<dbReference type="PANTHER" id="PTHR37422">
    <property type="entry name" value="TEICHURONIC ACID BIOSYNTHESIS PROTEIN TUAE"/>
    <property type="match status" value="1"/>
</dbReference>
<evidence type="ECO:0000256" key="2">
    <source>
        <dbReference type="ARBA" id="ARBA00022692"/>
    </source>
</evidence>
<accession>A0A495JIA1</accession>
<feature type="transmembrane region" description="Helical" evidence="5">
    <location>
        <begin position="237"/>
        <end position="253"/>
    </location>
</feature>
<feature type="transmembrane region" description="Helical" evidence="5">
    <location>
        <begin position="150"/>
        <end position="167"/>
    </location>
</feature>
<feature type="transmembrane region" description="Helical" evidence="5">
    <location>
        <begin position="85"/>
        <end position="103"/>
    </location>
</feature>
<dbReference type="GO" id="GO:0016874">
    <property type="term" value="F:ligase activity"/>
    <property type="evidence" value="ECO:0007669"/>
    <property type="project" value="UniProtKB-KW"/>
</dbReference>
<gene>
    <name evidence="7" type="ORF">BDK92_2357</name>
</gene>
<feature type="domain" description="O-antigen ligase-related" evidence="6">
    <location>
        <begin position="241"/>
        <end position="369"/>
    </location>
</feature>
<dbReference type="InterPro" id="IPR007016">
    <property type="entry name" value="O-antigen_ligase-rel_domated"/>
</dbReference>
<feature type="transmembrane region" description="Helical" evidence="5">
    <location>
        <begin position="419"/>
        <end position="438"/>
    </location>
</feature>
<dbReference type="Pfam" id="PF04932">
    <property type="entry name" value="Wzy_C"/>
    <property type="match status" value="1"/>
</dbReference>
<feature type="transmembrane region" description="Helical" evidence="5">
    <location>
        <begin position="259"/>
        <end position="274"/>
    </location>
</feature>
<feature type="transmembrane region" description="Helical" evidence="5">
    <location>
        <begin position="119"/>
        <end position="138"/>
    </location>
</feature>
<dbReference type="AlphaFoldDB" id="A0A495JIA1"/>
<feature type="transmembrane region" description="Helical" evidence="5">
    <location>
        <begin position="53"/>
        <end position="73"/>
    </location>
</feature>
<evidence type="ECO:0000259" key="6">
    <source>
        <dbReference type="Pfam" id="PF04932"/>
    </source>
</evidence>
<evidence type="ECO:0000313" key="8">
    <source>
        <dbReference type="Proteomes" id="UP000277671"/>
    </source>
</evidence>
<evidence type="ECO:0000256" key="3">
    <source>
        <dbReference type="ARBA" id="ARBA00022989"/>
    </source>
</evidence>
<keyword evidence="7" id="KW-0436">Ligase</keyword>
<organism evidence="7 8">
    <name type="scientific">Micromonospora pisi</name>
    <dbReference type="NCBI Taxonomy" id="589240"/>
    <lineage>
        <taxon>Bacteria</taxon>
        <taxon>Bacillati</taxon>
        <taxon>Actinomycetota</taxon>
        <taxon>Actinomycetes</taxon>
        <taxon>Micromonosporales</taxon>
        <taxon>Micromonosporaceae</taxon>
        <taxon>Micromonospora</taxon>
    </lineage>
</organism>
<name>A0A495JIA1_9ACTN</name>
<keyword evidence="8" id="KW-1185">Reference proteome</keyword>
<keyword evidence="3 5" id="KW-1133">Transmembrane helix</keyword>
<feature type="transmembrane region" description="Helical" evidence="5">
    <location>
        <begin position="205"/>
        <end position="225"/>
    </location>
</feature>
<dbReference type="PANTHER" id="PTHR37422:SF21">
    <property type="entry name" value="EXOQ-LIKE PROTEIN"/>
    <property type="match status" value="1"/>
</dbReference>
<evidence type="ECO:0000256" key="5">
    <source>
        <dbReference type="SAM" id="Phobius"/>
    </source>
</evidence>
<evidence type="ECO:0000256" key="4">
    <source>
        <dbReference type="ARBA" id="ARBA00023136"/>
    </source>
</evidence>